<evidence type="ECO:0000256" key="1">
    <source>
        <dbReference type="SAM" id="Coils"/>
    </source>
</evidence>
<dbReference type="AlphaFoldDB" id="A0A074ZQP7"/>
<dbReference type="GeneID" id="20318124"/>
<protein>
    <submittedName>
        <fullName evidence="3">Uncharacterized protein</fullName>
    </submittedName>
</protein>
<keyword evidence="4" id="KW-1185">Reference proteome</keyword>
<feature type="region of interest" description="Disordered" evidence="2">
    <location>
        <begin position="60"/>
        <end position="82"/>
    </location>
</feature>
<accession>A0A074ZQP7</accession>
<name>A0A074ZQP7_OPIVI</name>
<evidence type="ECO:0000313" key="4">
    <source>
        <dbReference type="Proteomes" id="UP000054324"/>
    </source>
</evidence>
<dbReference type="EMBL" id="KL596678">
    <property type="protein sequence ID" value="KER29471.1"/>
    <property type="molecule type" value="Genomic_DNA"/>
</dbReference>
<keyword evidence="1" id="KW-0175">Coiled coil</keyword>
<proteinExistence type="predicted"/>
<gene>
    <name evidence="3" type="ORF">T265_03938</name>
</gene>
<sequence length="377" mass="41961">MSTRMVTKRLQINCQARRTDQQPPDHLPTNIIFSSSFLAIVVSGNILSMSKQAFVPSSVTGRKMSANPSNQRTMQPMPPRPRRVTTMTAGVRPTQPSSSVRHSSPKFDRRHDATDLVLNDSVASAITSISACGNPVRRRSLSSGSLTSTSVSPSTKTPVHCGQSDILSLHQAVLTEWAMVHQRLSELTTAQKESELNKVKQLLTNCEERLEELRAVRKAHAELTNFLRVTKALEAENSLLLSLISLLRPNVALDAANLVSNPSNPSVLDRLKKLTLEELKPNYERLPLQQFTLTEDVHEAVFPHVHQFVLHSEHELQKLEELATIIEETADRLETTTVPLARCQAEQVIEASQLLANEASLRFERLQRILPTSESTP</sequence>
<dbReference type="KEGG" id="ovi:T265_03938"/>
<reference evidence="3 4" key="1">
    <citation type="submission" date="2013-11" db="EMBL/GenBank/DDBJ databases">
        <title>Opisthorchis viverrini - life in the bile duct.</title>
        <authorList>
            <person name="Young N.D."/>
            <person name="Nagarajan N."/>
            <person name="Lin S.J."/>
            <person name="Korhonen P.K."/>
            <person name="Jex A.R."/>
            <person name="Hall R.S."/>
            <person name="Safavi-Hemami H."/>
            <person name="Kaewkong W."/>
            <person name="Bertrand D."/>
            <person name="Gao S."/>
            <person name="Seet Q."/>
            <person name="Wongkham S."/>
            <person name="Teh B.T."/>
            <person name="Wongkham C."/>
            <person name="Intapan P.M."/>
            <person name="Maleewong W."/>
            <person name="Yang X."/>
            <person name="Hu M."/>
            <person name="Wang Z."/>
            <person name="Hofmann A."/>
            <person name="Sternberg P.W."/>
            <person name="Tan P."/>
            <person name="Wang J."/>
            <person name="Gasser R.B."/>
        </authorList>
    </citation>
    <scope>NUCLEOTIDE SEQUENCE [LARGE SCALE GENOMIC DNA]</scope>
</reference>
<evidence type="ECO:0000313" key="3">
    <source>
        <dbReference type="EMBL" id="KER29471.1"/>
    </source>
</evidence>
<organism evidence="3 4">
    <name type="scientific">Opisthorchis viverrini</name>
    <name type="common">Southeast Asian liver fluke</name>
    <dbReference type="NCBI Taxonomy" id="6198"/>
    <lineage>
        <taxon>Eukaryota</taxon>
        <taxon>Metazoa</taxon>
        <taxon>Spiralia</taxon>
        <taxon>Lophotrochozoa</taxon>
        <taxon>Platyhelminthes</taxon>
        <taxon>Trematoda</taxon>
        <taxon>Digenea</taxon>
        <taxon>Opisthorchiida</taxon>
        <taxon>Opisthorchiata</taxon>
        <taxon>Opisthorchiidae</taxon>
        <taxon>Opisthorchis</taxon>
    </lineage>
</organism>
<feature type="region of interest" description="Disordered" evidence="2">
    <location>
        <begin position="137"/>
        <end position="160"/>
    </location>
</feature>
<dbReference type="Proteomes" id="UP000054324">
    <property type="component" value="Unassembled WGS sequence"/>
</dbReference>
<dbReference type="RefSeq" id="XP_009166802.1">
    <property type="nucleotide sequence ID" value="XM_009168538.1"/>
</dbReference>
<dbReference type="CTD" id="20318124"/>
<feature type="coiled-coil region" evidence="1">
    <location>
        <begin position="189"/>
        <end position="223"/>
    </location>
</feature>
<feature type="compositionally biased region" description="Polar residues" evidence="2">
    <location>
        <begin position="60"/>
        <end position="70"/>
    </location>
</feature>
<dbReference type="OrthoDB" id="6257971at2759"/>
<evidence type="ECO:0000256" key="2">
    <source>
        <dbReference type="SAM" id="MobiDB-lite"/>
    </source>
</evidence>
<feature type="compositionally biased region" description="Low complexity" evidence="2">
    <location>
        <begin position="141"/>
        <end position="159"/>
    </location>
</feature>